<dbReference type="EMBL" id="CM001889">
    <property type="protein sequence ID" value="EOY52764.1"/>
    <property type="molecule type" value="Genomic_DNA"/>
</dbReference>
<reference evidence="2" key="1">
    <citation type="journal article" date="2013" name="Genome Biol. Evol.">
        <title>The genome sequence of Streptomyces lividans 66 reveals a novel tRNA-dependent peptide biosynthetic system within a metal-related genomic island.</title>
        <authorList>
            <person name="Cruz-Morales P."/>
            <person name="Vijgenboom E."/>
            <person name="Iruegas-Bocardo F."/>
            <person name="Girard G."/>
            <person name="Yanez-Guerra L.A."/>
            <person name="Ramos-Aboites H.E."/>
            <person name="Pernodet J.L."/>
            <person name="Anne J."/>
            <person name="van Wezel G.P."/>
            <person name="Barona-Gomez F."/>
        </authorList>
    </citation>
    <scope>NUCLEOTIDE SEQUENCE [LARGE SCALE GENOMIC DNA]</scope>
    <source>
        <strain evidence="2">1326</strain>
    </source>
</reference>
<evidence type="ECO:0000313" key="2">
    <source>
        <dbReference type="Proteomes" id="UP000014062"/>
    </source>
</evidence>
<dbReference type="Proteomes" id="UP000014062">
    <property type="component" value="Chromosome"/>
</dbReference>
<organism evidence="1 2">
    <name type="scientific">Streptomyces lividans 1326</name>
    <dbReference type="NCBI Taxonomy" id="1200984"/>
    <lineage>
        <taxon>Bacteria</taxon>
        <taxon>Bacillati</taxon>
        <taxon>Actinomycetota</taxon>
        <taxon>Actinomycetes</taxon>
        <taxon>Kitasatosporales</taxon>
        <taxon>Streptomycetaceae</taxon>
        <taxon>Streptomyces</taxon>
    </lineage>
</organism>
<gene>
    <name evidence="1" type="ORF">SLI_8066</name>
</gene>
<evidence type="ECO:0000313" key="1">
    <source>
        <dbReference type="EMBL" id="EOY52764.1"/>
    </source>
</evidence>
<proteinExistence type="predicted"/>
<name>A0A7U9HFV1_STRLI</name>
<accession>A0A7U9HFV1</accession>
<dbReference type="AlphaFoldDB" id="A0A7U9HFV1"/>
<protein>
    <submittedName>
        <fullName evidence="1">Uncharacterized protein</fullName>
    </submittedName>
</protein>
<sequence length="66" mass="6765">MRLPAPHAPGDAARDGVDALVAPLSAESMEAAGHFLALGRLDRSVGLAGRLVRTGYRATRRAGPSG</sequence>